<comment type="caution">
    <text evidence="2">The sequence shown here is derived from an EMBL/GenBank/DDBJ whole genome shotgun (WGS) entry which is preliminary data.</text>
</comment>
<sequence>MDSAGELRAGSLQRLGEVPADERREPERPRVPAVPDEQAGRAQVGAQPAHARRAGQLRRDRRVEERVEEVVVDPTGQCQRAHRRQPVPGDAGEDPTAQIVPGGPEPVGVSVRSRVVESAAQHPEVPAALGVERVAEPLGQAVAPAPGEGTELGRCGREIPSGDHRRMRLPQGGGRLRGGTAHEESQTGEARRRRQESRIRQFLRVVDDDGPFWPRDVRSPGRETAGQIGTGGLGGIDPRDQDPLFAAPARPVGGEGRLPASGGAVDERDGGALVEPAQELIAGHGVGWGRGRVLAVGCQGD</sequence>
<feature type="region of interest" description="Disordered" evidence="1">
    <location>
        <begin position="249"/>
        <end position="268"/>
    </location>
</feature>
<feature type="region of interest" description="Disordered" evidence="1">
    <location>
        <begin position="211"/>
        <end position="239"/>
    </location>
</feature>
<feature type="compositionally biased region" description="Low complexity" evidence="1">
    <location>
        <begin position="100"/>
        <end position="110"/>
    </location>
</feature>
<proteinExistence type="predicted"/>
<evidence type="ECO:0000256" key="1">
    <source>
        <dbReference type="SAM" id="MobiDB-lite"/>
    </source>
</evidence>
<keyword evidence="3" id="KW-1185">Reference proteome</keyword>
<feature type="compositionally biased region" description="Basic and acidic residues" evidence="1">
    <location>
        <begin position="20"/>
        <end position="30"/>
    </location>
</feature>
<feature type="compositionally biased region" description="Basic and acidic residues" evidence="1">
    <location>
        <begin position="154"/>
        <end position="164"/>
    </location>
</feature>
<dbReference type="EMBL" id="JBHTEF010000001">
    <property type="protein sequence ID" value="MFC7580701.1"/>
    <property type="molecule type" value="Genomic_DNA"/>
</dbReference>
<name>A0ABW2SLJ3_9ACTO</name>
<dbReference type="RefSeq" id="WP_380973024.1">
    <property type="nucleotide sequence ID" value="NZ_JBHTEF010000001.1"/>
</dbReference>
<gene>
    <name evidence="2" type="ORF">ACFQWG_05705</name>
</gene>
<protein>
    <submittedName>
        <fullName evidence="2">Uncharacterized protein</fullName>
    </submittedName>
</protein>
<feature type="compositionally biased region" description="Basic and acidic residues" evidence="1">
    <location>
        <begin position="57"/>
        <end position="69"/>
    </location>
</feature>
<dbReference type="Proteomes" id="UP001596527">
    <property type="component" value="Unassembled WGS sequence"/>
</dbReference>
<organism evidence="2 3">
    <name type="scientific">Schaalia naturae</name>
    <dbReference type="NCBI Taxonomy" id="635203"/>
    <lineage>
        <taxon>Bacteria</taxon>
        <taxon>Bacillati</taxon>
        <taxon>Actinomycetota</taxon>
        <taxon>Actinomycetes</taxon>
        <taxon>Actinomycetales</taxon>
        <taxon>Actinomycetaceae</taxon>
        <taxon>Schaalia</taxon>
    </lineage>
</organism>
<feature type="region of interest" description="Disordered" evidence="1">
    <location>
        <begin position="142"/>
        <end position="196"/>
    </location>
</feature>
<feature type="region of interest" description="Disordered" evidence="1">
    <location>
        <begin position="1"/>
        <end position="110"/>
    </location>
</feature>
<evidence type="ECO:0000313" key="2">
    <source>
        <dbReference type="EMBL" id="MFC7580701.1"/>
    </source>
</evidence>
<evidence type="ECO:0000313" key="3">
    <source>
        <dbReference type="Proteomes" id="UP001596527"/>
    </source>
</evidence>
<reference evidence="3" key="1">
    <citation type="journal article" date="2019" name="Int. J. Syst. Evol. Microbiol.">
        <title>The Global Catalogue of Microorganisms (GCM) 10K type strain sequencing project: providing services to taxonomists for standard genome sequencing and annotation.</title>
        <authorList>
            <consortium name="The Broad Institute Genomics Platform"/>
            <consortium name="The Broad Institute Genome Sequencing Center for Infectious Disease"/>
            <person name="Wu L."/>
            <person name="Ma J."/>
        </authorList>
    </citation>
    <scope>NUCLEOTIDE SEQUENCE [LARGE SCALE GENOMIC DNA]</scope>
    <source>
        <strain evidence="3">CCUG 56698</strain>
    </source>
</reference>
<accession>A0ABW2SLJ3</accession>